<dbReference type="GO" id="GO:0005737">
    <property type="term" value="C:cytoplasm"/>
    <property type="evidence" value="ECO:0007669"/>
    <property type="project" value="UniProtKB-SubCell"/>
</dbReference>
<dbReference type="AlphaFoldDB" id="A0A1H7FGP3"/>
<comment type="pathway">
    <text evidence="8">Amino-acid biosynthesis; L-arginine biosynthesis; L-ornithine and N-acetyl-L-glutamate from L-glutamate and N(2)-acetyl-L-ornithine (cyclic): step 1/1.</text>
</comment>
<dbReference type="Pfam" id="PF01960">
    <property type="entry name" value="ArgJ"/>
    <property type="match status" value="1"/>
</dbReference>
<evidence type="ECO:0000313" key="9">
    <source>
        <dbReference type="EMBL" id="SEK24944.1"/>
    </source>
</evidence>
<name>A0A1H7FGP3_RUMAL</name>
<comment type="catalytic activity">
    <reaction evidence="8">
        <text>L-glutamate + acetyl-CoA = N-acetyl-L-glutamate + CoA + H(+)</text>
        <dbReference type="Rhea" id="RHEA:24292"/>
        <dbReference type="ChEBI" id="CHEBI:15378"/>
        <dbReference type="ChEBI" id="CHEBI:29985"/>
        <dbReference type="ChEBI" id="CHEBI:44337"/>
        <dbReference type="ChEBI" id="CHEBI:57287"/>
        <dbReference type="ChEBI" id="CHEBI:57288"/>
        <dbReference type="EC" id="2.3.1.1"/>
    </reaction>
</comment>
<dbReference type="EC" id="2.3.1.35" evidence="8"/>
<feature type="binding site" evidence="8">
    <location>
        <position position="301"/>
    </location>
    <ligand>
        <name>substrate</name>
    </ligand>
</feature>
<dbReference type="GO" id="GO:0006526">
    <property type="term" value="P:L-arginine biosynthetic process"/>
    <property type="evidence" value="ECO:0007669"/>
    <property type="project" value="UniProtKB-UniRule"/>
</dbReference>
<comment type="catalytic activity">
    <reaction evidence="8">
        <text>N(2)-acetyl-L-ornithine + L-glutamate = N-acetyl-L-glutamate + L-ornithine</text>
        <dbReference type="Rhea" id="RHEA:15349"/>
        <dbReference type="ChEBI" id="CHEBI:29985"/>
        <dbReference type="ChEBI" id="CHEBI:44337"/>
        <dbReference type="ChEBI" id="CHEBI:46911"/>
        <dbReference type="ChEBI" id="CHEBI:57805"/>
        <dbReference type="EC" id="2.3.1.35"/>
    </reaction>
</comment>
<dbReference type="GO" id="GO:0004042">
    <property type="term" value="F:L-glutamate N-acetyltransferase activity"/>
    <property type="evidence" value="ECO:0007669"/>
    <property type="project" value="UniProtKB-UniRule"/>
</dbReference>
<evidence type="ECO:0000313" key="10">
    <source>
        <dbReference type="Proteomes" id="UP000186015"/>
    </source>
</evidence>
<comment type="similarity">
    <text evidence="1 8">Belongs to the ArgJ family.</text>
</comment>
<evidence type="ECO:0000256" key="8">
    <source>
        <dbReference type="HAMAP-Rule" id="MF_01106"/>
    </source>
</evidence>
<dbReference type="InterPro" id="IPR016117">
    <property type="entry name" value="ArgJ-like_dom_sf"/>
</dbReference>
<protein>
    <recommendedName>
        <fullName evidence="8">Arginine biosynthesis bifunctional protein ArgJ</fullName>
    </recommendedName>
    <domain>
        <recommendedName>
            <fullName evidence="8">Glutamate N-acetyltransferase</fullName>
            <ecNumber evidence="8">2.3.1.35</ecNumber>
        </recommendedName>
        <alternativeName>
            <fullName evidence="8">Ornithine acetyltransferase</fullName>
            <shortName evidence="8">OATase</shortName>
        </alternativeName>
        <alternativeName>
            <fullName evidence="8">Ornithine transacetylase</fullName>
        </alternativeName>
    </domain>
    <domain>
        <recommendedName>
            <fullName evidence="8">Amino-acid acetyltransferase</fullName>
            <ecNumber evidence="8">2.3.1.1</ecNumber>
        </recommendedName>
        <alternativeName>
            <fullName evidence="8">N-acetylglutamate synthase</fullName>
            <shortName evidence="8">AGSase</shortName>
        </alternativeName>
    </domain>
    <component>
        <recommendedName>
            <fullName evidence="8">Arginine biosynthesis bifunctional protein ArgJ alpha chain</fullName>
        </recommendedName>
    </component>
    <component>
        <recommendedName>
            <fullName evidence="8">Arginine biosynthesis bifunctional protein ArgJ beta chain</fullName>
        </recommendedName>
    </component>
</protein>
<dbReference type="Gene3D" id="3.30.2330.10">
    <property type="entry name" value="arginine biosynthesis bifunctional protein suprefamily"/>
    <property type="match status" value="1"/>
</dbReference>
<dbReference type="InterPro" id="IPR002813">
    <property type="entry name" value="Arg_biosynth_ArgJ"/>
</dbReference>
<dbReference type="NCBIfam" id="TIGR00120">
    <property type="entry name" value="ArgJ"/>
    <property type="match status" value="1"/>
</dbReference>
<comment type="function">
    <text evidence="8">Catalyzes two activities which are involved in the cyclic version of arginine biosynthesis: the synthesis of N-acetylglutamate from glutamate and acetyl-CoA as the acetyl donor, and of ornithine by transacetylation between N(2)-acetylornithine and glutamate.</text>
</comment>
<dbReference type="PANTHER" id="PTHR23100:SF0">
    <property type="entry name" value="ARGININE BIOSYNTHESIS BIFUNCTIONAL PROTEIN ARGJ, MITOCHONDRIAL"/>
    <property type="match status" value="1"/>
</dbReference>
<keyword evidence="4 8" id="KW-0028">Amino-acid biosynthesis</keyword>
<feature type="chain" id="PRO_5023535048" description="Arginine biosynthesis bifunctional protein ArgJ alpha chain" evidence="8">
    <location>
        <begin position="1"/>
        <end position="214"/>
    </location>
</feature>
<dbReference type="GO" id="GO:0006592">
    <property type="term" value="P:ornithine biosynthetic process"/>
    <property type="evidence" value="ECO:0007669"/>
    <property type="project" value="TreeGrafter"/>
</dbReference>
<feature type="binding site" evidence="8">
    <location>
        <position position="204"/>
    </location>
    <ligand>
        <name>substrate</name>
    </ligand>
</feature>
<gene>
    <name evidence="8" type="primary">argJ</name>
    <name evidence="9" type="ORF">SAMN05216469_101253</name>
</gene>
<dbReference type="RefSeq" id="WP_074828507.1">
    <property type="nucleotide sequence ID" value="NZ_FOAT01000001.1"/>
</dbReference>
<keyword evidence="5 8" id="KW-0808">Transferase</keyword>
<evidence type="ECO:0000256" key="4">
    <source>
        <dbReference type="ARBA" id="ARBA00022605"/>
    </source>
</evidence>
<dbReference type="Gene3D" id="3.10.20.340">
    <property type="entry name" value="ArgJ beta chain, C-terminal domain"/>
    <property type="match status" value="1"/>
</dbReference>
<dbReference type="HAMAP" id="MF_01106">
    <property type="entry name" value="ArgJ"/>
    <property type="match status" value="1"/>
</dbReference>
<sequence length="432" mass="45763">MKEINKVVYDGYKYIEGGVCAAKGFKANGLYCGIKKAMDAAETPDGNESPVSNTKPDLCLVASDVMCSAAAVFTQNKVKGAPVTVSQKHLEETGGKAQGFILNSKNANTCNADGEAKALKMCELAANKLGIKTEEMLIAQTGVIGQIMPIEPVENAMDDLYSGLAYDGNEKAAIAIMTTDTVKKEVAVEFEIGGKVCHIGGMGKGSGMIHPNMATTLNVITTDCAVSPEMLKKALSEIVKVTYNCLSVDGDQSTNDTCAVMANGLAGNAEITAESADFNKFKQGLFIIMSNITKMLAKDGEGATKLLECNVCGAKDQDDAIIIAKSVICSPLFKCAMFGADANWGRILCAVGYAEAEFDINKVDVKIASKQGEIHVCENGAGVPFSEEEAKKILLEDEIFINVCVGDGEGNATAWGCDLTYDYVKINGDYRS</sequence>
<evidence type="ECO:0000256" key="3">
    <source>
        <dbReference type="ARBA" id="ARBA00022571"/>
    </source>
</evidence>
<keyword evidence="7 8" id="KW-0012">Acyltransferase</keyword>
<feature type="binding site" evidence="8">
    <location>
        <position position="215"/>
    </location>
    <ligand>
        <name>substrate</name>
    </ligand>
</feature>
<keyword evidence="6 8" id="KW-0068">Autocatalytic cleavage</keyword>
<dbReference type="GO" id="GO:0004358">
    <property type="term" value="F:L-glutamate N-acetyltransferase activity, acting on acetyl-L-ornithine as donor"/>
    <property type="evidence" value="ECO:0007669"/>
    <property type="project" value="UniProtKB-UniRule"/>
</dbReference>
<keyword evidence="3 8" id="KW-0055">Arginine biosynthesis</keyword>
<evidence type="ECO:0000256" key="1">
    <source>
        <dbReference type="ARBA" id="ARBA00006774"/>
    </source>
</evidence>
<keyword evidence="8" id="KW-0963">Cytoplasm</keyword>
<feature type="binding site" evidence="8">
    <location>
        <position position="427"/>
    </location>
    <ligand>
        <name>substrate</name>
    </ligand>
</feature>
<comment type="subcellular location">
    <subcellularLocation>
        <location evidence="8">Cytoplasm</location>
    </subcellularLocation>
</comment>
<comment type="pathway">
    <text evidence="8">Amino-acid biosynthesis; L-arginine biosynthesis; N(2)-acetyl-L-ornithine from L-glutamate: step 1/4.</text>
</comment>
<dbReference type="NCBIfam" id="NF003802">
    <property type="entry name" value="PRK05388.1"/>
    <property type="match status" value="1"/>
</dbReference>
<evidence type="ECO:0000256" key="2">
    <source>
        <dbReference type="ARBA" id="ARBA00011475"/>
    </source>
</evidence>
<keyword evidence="8" id="KW-0511">Multifunctional enzyme</keyword>
<dbReference type="FunFam" id="3.10.20.340:FF:000001">
    <property type="entry name" value="Arginine biosynthesis bifunctional protein ArgJ, chloroplastic"/>
    <property type="match status" value="1"/>
</dbReference>
<evidence type="ECO:0000256" key="7">
    <source>
        <dbReference type="ARBA" id="ARBA00023315"/>
    </source>
</evidence>
<reference evidence="9 10" key="1">
    <citation type="submission" date="2016-10" db="EMBL/GenBank/DDBJ databases">
        <authorList>
            <person name="de Groot N.N."/>
        </authorList>
    </citation>
    <scope>NUCLEOTIDE SEQUENCE [LARGE SCALE GENOMIC DNA]</scope>
    <source>
        <strain evidence="9 10">KH2T6</strain>
    </source>
</reference>
<feature type="active site" description="Nucleophile" evidence="8">
    <location>
        <position position="215"/>
    </location>
</feature>
<proteinExistence type="inferred from homology"/>
<feature type="binding site" evidence="8">
    <location>
        <position position="178"/>
    </location>
    <ligand>
        <name>substrate</name>
    </ligand>
</feature>
<dbReference type="OrthoDB" id="9804242at2"/>
<dbReference type="UniPathway" id="UPA00068">
    <property type="reaction ID" value="UER00106"/>
</dbReference>
<dbReference type="Gene3D" id="3.60.70.12">
    <property type="entry name" value="L-amino peptidase D-ALA esterase/amidase"/>
    <property type="match status" value="1"/>
</dbReference>
<feature type="site" description="Cleavage; by autolysis" evidence="8">
    <location>
        <begin position="214"/>
        <end position="215"/>
    </location>
</feature>
<feature type="chain" id="PRO_5023535047" description="Arginine biosynthesis bifunctional protein ArgJ beta chain" evidence="8">
    <location>
        <begin position="215"/>
        <end position="432"/>
    </location>
</feature>
<dbReference type="SUPFAM" id="SSF56266">
    <property type="entry name" value="DmpA/ArgJ-like"/>
    <property type="match status" value="1"/>
</dbReference>
<organism evidence="9 10">
    <name type="scientific">Ruminococcus albus</name>
    <dbReference type="NCBI Taxonomy" id="1264"/>
    <lineage>
        <taxon>Bacteria</taxon>
        <taxon>Bacillati</taxon>
        <taxon>Bacillota</taxon>
        <taxon>Clostridia</taxon>
        <taxon>Eubacteriales</taxon>
        <taxon>Oscillospiraceae</taxon>
        <taxon>Ruminococcus</taxon>
    </lineage>
</organism>
<dbReference type="EC" id="2.3.1.1" evidence="8"/>
<comment type="subunit">
    <text evidence="2 8">Heterotetramer of two alpha and two beta chains.</text>
</comment>
<dbReference type="PANTHER" id="PTHR23100">
    <property type="entry name" value="ARGININE BIOSYNTHESIS BIFUNCTIONAL PROTEIN ARGJ"/>
    <property type="match status" value="1"/>
</dbReference>
<feature type="binding site" evidence="8">
    <location>
        <position position="432"/>
    </location>
    <ligand>
        <name>substrate</name>
    </ligand>
</feature>
<dbReference type="Proteomes" id="UP000186015">
    <property type="component" value="Unassembled WGS sequence"/>
</dbReference>
<feature type="site" description="Involved in the stabilization of negative charge on the oxyanion by the formation of the oxyanion hole" evidence="8">
    <location>
        <position position="142"/>
    </location>
</feature>
<feature type="site" description="Involved in the stabilization of negative charge on the oxyanion by the formation of the oxyanion hole" evidence="8">
    <location>
        <position position="141"/>
    </location>
</feature>
<evidence type="ECO:0000256" key="6">
    <source>
        <dbReference type="ARBA" id="ARBA00022813"/>
    </source>
</evidence>
<evidence type="ECO:0000256" key="5">
    <source>
        <dbReference type="ARBA" id="ARBA00022679"/>
    </source>
</evidence>
<dbReference type="EMBL" id="FOAT01000001">
    <property type="protein sequence ID" value="SEK24944.1"/>
    <property type="molecule type" value="Genomic_DNA"/>
</dbReference>
<accession>A0A1H7FGP3</accession>
<dbReference type="CDD" id="cd02152">
    <property type="entry name" value="OAT"/>
    <property type="match status" value="1"/>
</dbReference>
<dbReference type="InterPro" id="IPR042195">
    <property type="entry name" value="ArgJ_beta_C"/>
</dbReference>